<dbReference type="GO" id="GO:0008233">
    <property type="term" value="F:peptidase activity"/>
    <property type="evidence" value="ECO:0007669"/>
    <property type="project" value="UniProtKB-KW"/>
</dbReference>
<evidence type="ECO:0000313" key="2">
    <source>
        <dbReference type="Proteomes" id="UP000886824"/>
    </source>
</evidence>
<accession>A0A9D2CEA5</accession>
<comment type="caution">
    <text evidence="1">The sequence shown here is derived from an EMBL/GenBank/DDBJ whole genome shotgun (WGS) entry which is preliminary data.</text>
</comment>
<dbReference type="Proteomes" id="UP000886824">
    <property type="component" value="Unassembled WGS sequence"/>
</dbReference>
<dbReference type="InterPro" id="IPR036764">
    <property type="entry name" value="Peptidase_Prp_sf"/>
</dbReference>
<gene>
    <name evidence="1" type="ORF">H9826_04935</name>
</gene>
<reference evidence="1" key="2">
    <citation type="submission" date="2021-04" db="EMBL/GenBank/DDBJ databases">
        <authorList>
            <person name="Gilroy R."/>
        </authorList>
    </citation>
    <scope>NUCLEOTIDE SEQUENCE</scope>
    <source>
        <strain evidence="1">CHK33-7979</strain>
    </source>
</reference>
<proteinExistence type="predicted"/>
<dbReference type="AlphaFoldDB" id="A0A9D2CEA5"/>
<dbReference type="EMBL" id="DXCX01000051">
    <property type="protein sequence ID" value="HIY73304.1"/>
    <property type="molecule type" value="Genomic_DNA"/>
</dbReference>
<keyword evidence="1" id="KW-0645">Protease</keyword>
<dbReference type="Gene3D" id="3.30.70.1490">
    <property type="entry name" value="Cysteine protease Prp"/>
    <property type="match status" value="1"/>
</dbReference>
<protein>
    <submittedName>
        <fullName evidence="1">Ribosomal-processing cysteine protease Prp</fullName>
    </submittedName>
</protein>
<dbReference type="GO" id="GO:0006508">
    <property type="term" value="P:proteolysis"/>
    <property type="evidence" value="ECO:0007669"/>
    <property type="project" value="UniProtKB-KW"/>
</dbReference>
<organism evidence="1 2">
    <name type="scientific">Candidatus Intestinimonas merdavium</name>
    <dbReference type="NCBI Taxonomy" id="2838622"/>
    <lineage>
        <taxon>Bacteria</taxon>
        <taxon>Bacillati</taxon>
        <taxon>Bacillota</taxon>
        <taxon>Clostridia</taxon>
        <taxon>Eubacteriales</taxon>
        <taxon>Intestinimonas</taxon>
    </lineage>
</organism>
<dbReference type="SUPFAM" id="SSF118010">
    <property type="entry name" value="TM1457-like"/>
    <property type="match status" value="1"/>
</dbReference>
<sequence>MRYGRTGDRCRLELRGHAAGSSAACAGLSALTNALTLYLERHPVRVHALEEGEGVYSADFTGDDAAAAVWACVVLGICSIAAAYPEQVEVAGEG</sequence>
<name>A0A9D2CEA5_9FIRM</name>
<keyword evidence="1" id="KW-0378">Hydrolase</keyword>
<reference evidence="1" key="1">
    <citation type="journal article" date="2021" name="PeerJ">
        <title>Extensive microbial diversity within the chicken gut microbiome revealed by metagenomics and culture.</title>
        <authorList>
            <person name="Gilroy R."/>
            <person name="Ravi A."/>
            <person name="Getino M."/>
            <person name="Pursley I."/>
            <person name="Horton D.L."/>
            <person name="Alikhan N.F."/>
            <person name="Baker D."/>
            <person name="Gharbi K."/>
            <person name="Hall N."/>
            <person name="Watson M."/>
            <person name="Adriaenssens E.M."/>
            <person name="Foster-Nyarko E."/>
            <person name="Jarju S."/>
            <person name="Secka A."/>
            <person name="Antonio M."/>
            <person name="Oren A."/>
            <person name="Chaudhuri R.R."/>
            <person name="La Ragione R."/>
            <person name="Hildebrand F."/>
            <person name="Pallen M.J."/>
        </authorList>
    </citation>
    <scope>NUCLEOTIDE SEQUENCE</scope>
    <source>
        <strain evidence="1">CHK33-7979</strain>
    </source>
</reference>
<evidence type="ECO:0000313" key="1">
    <source>
        <dbReference type="EMBL" id="HIY73304.1"/>
    </source>
</evidence>